<protein>
    <submittedName>
        <fullName evidence="3">Uncharacterized protein LOC103520543</fullName>
    </submittedName>
</protein>
<dbReference type="GeneID" id="103520543"/>
<proteinExistence type="predicted"/>
<dbReference type="RefSeq" id="XP_026687415.1">
    <property type="nucleotide sequence ID" value="XM_026831614.1"/>
</dbReference>
<dbReference type="PANTHER" id="PTHR36696:SF1">
    <property type="entry name" value="EF-HAND DOMAIN-CONTAINING PROTEIN"/>
    <property type="match status" value="1"/>
</dbReference>
<dbReference type="Proteomes" id="UP000079169">
    <property type="component" value="Unplaced"/>
</dbReference>
<dbReference type="KEGG" id="dci:103520543"/>
<sequence>MSPEVPEELFRKYTDTDSRPLTPCVTVASAVTRGSLGSRRCVTPDPPAQKTLLVLDLRRSHSQETLACCLPGMLSSQGGLTCSPTPPDTTPSPKPGPKARNTATQPGGGNAKAKASNDTNKPSVNQEDKAKELSAEDEEEMIRRRGKKKKKKSKAEEAKDLEKEFKGLAEPGETLVSVGEDGEDGPSGCPSGRNSICYDQGAGQPPATTAGSQGGKSSREGVVPLAKEGKSFLESAMIRQLQRELDFELVDNEFNKKRRIALQEALRIMEPKMVSEELKRLHVTLSQTKTDSESWLTLPRTFTRRSARFEMMSNLDMTPLEYLEGYVWISPGRRLLYNRVFNRHLVRAGKRLMRGKDIISGLGEVMGRQLTETEASEYQSLLDWRPETKVRFKLWCGVCALFERIYAKNFCTEFLSKEADPCNAVENADFETLHKKLIDNKPNDKLVTVLNQIKTL</sequence>
<feature type="compositionally biased region" description="Basic and acidic residues" evidence="1">
    <location>
        <begin position="154"/>
        <end position="167"/>
    </location>
</feature>
<dbReference type="AlphaFoldDB" id="A0A3Q0JKQ4"/>
<name>A0A3Q0JKQ4_DIACI</name>
<organism evidence="2 3">
    <name type="scientific">Diaphorina citri</name>
    <name type="common">Asian citrus psyllid</name>
    <dbReference type="NCBI Taxonomy" id="121845"/>
    <lineage>
        <taxon>Eukaryota</taxon>
        <taxon>Metazoa</taxon>
        <taxon>Ecdysozoa</taxon>
        <taxon>Arthropoda</taxon>
        <taxon>Hexapoda</taxon>
        <taxon>Insecta</taxon>
        <taxon>Pterygota</taxon>
        <taxon>Neoptera</taxon>
        <taxon>Paraneoptera</taxon>
        <taxon>Hemiptera</taxon>
        <taxon>Sternorrhyncha</taxon>
        <taxon>Psylloidea</taxon>
        <taxon>Psyllidae</taxon>
        <taxon>Diaphorininae</taxon>
        <taxon>Diaphorina</taxon>
    </lineage>
</organism>
<evidence type="ECO:0000313" key="2">
    <source>
        <dbReference type="Proteomes" id="UP000079169"/>
    </source>
</evidence>
<keyword evidence="2" id="KW-1185">Reference proteome</keyword>
<dbReference type="PANTHER" id="PTHR36696">
    <property type="entry name" value="AGAP012002-PA"/>
    <property type="match status" value="1"/>
</dbReference>
<dbReference type="STRING" id="121845.A0A3Q0JKQ4"/>
<evidence type="ECO:0000256" key="1">
    <source>
        <dbReference type="SAM" id="MobiDB-lite"/>
    </source>
</evidence>
<accession>A0A3Q0JKQ4</accession>
<feature type="region of interest" description="Disordered" evidence="1">
    <location>
        <begin position="76"/>
        <end position="220"/>
    </location>
</feature>
<feature type="compositionally biased region" description="Basic residues" evidence="1">
    <location>
        <begin position="144"/>
        <end position="153"/>
    </location>
</feature>
<evidence type="ECO:0000313" key="3">
    <source>
        <dbReference type="RefSeq" id="XP_026687415.1"/>
    </source>
</evidence>
<dbReference type="PaxDb" id="121845-A0A3Q0JKQ4"/>
<gene>
    <name evidence="3" type="primary">LOC103520543</name>
</gene>
<feature type="compositionally biased region" description="Pro residues" evidence="1">
    <location>
        <begin position="84"/>
        <end position="96"/>
    </location>
</feature>
<feature type="compositionally biased region" description="Polar residues" evidence="1">
    <location>
        <begin position="116"/>
        <end position="125"/>
    </location>
</feature>
<reference evidence="3" key="1">
    <citation type="submission" date="2025-08" db="UniProtKB">
        <authorList>
            <consortium name="RefSeq"/>
        </authorList>
    </citation>
    <scope>IDENTIFICATION</scope>
</reference>